<dbReference type="PANTHER" id="PTHR47197:SF3">
    <property type="entry name" value="DIHYDRO-HEME D1 DEHYDROGENASE"/>
    <property type="match status" value="1"/>
</dbReference>
<dbReference type="InterPro" id="IPR015943">
    <property type="entry name" value="WD40/YVTN_repeat-like_dom_sf"/>
</dbReference>
<dbReference type="InterPro" id="IPR006311">
    <property type="entry name" value="TAT_signal"/>
</dbReference>
<organism evidence="2 3">
    <name type="scientific">Rhodococcus qingshengii</name>
    <dbReference type="NCBI Taxonomy" id="334542"/>
    <lineage>
        <taxon>Bacteria</taxon>
        <taxon>Bacillati</taxon>
        <taxon>Actinomycetota</taxon>
        <taxon>Actinomycetes</taxon>
        <taxon>Mycobacteriales</taxon>
        <taxon>Nocardiaceae</taxon>
        <taxon>Rhodococcus</taxon>
        <taxon>Rhodococcus erythropolis group</taxon>
    </lineage>
</organism>
<sequence>MPNRRTLSSTTARLTAALLTAGAVLTVPSLAQANPSIPGSTTGADGAIWMPNYGNGSVVAFDPETLDVAATIPNVGDHPLVIKELPDHSKMFVGNFGPANWNVSVIDIESQTVIKHIPTFGAAYAVSQLSHDGRFLFVPTSLSVMQVIDTQSLEVIRTLPIALPPGPAHLELSPDGAAVYVFSAVGTATKYDAVTGAMLAPPIFLDGFFPGWGALSVDGNTMYAVNYISGLTTIDTRTWKVTKVQQMPVAAGPLSATLTPDGSRLWMCNYMNNEILVFDTATGDIIQTITTDQAPVYVGFSPDGDKAYVSLVDGSSGLPAQLYLGFAPGGEQPALANAYAANLIGLDTSLASYDTTSGTVLDSTTIKGALVAGVYPG</sequence>
<reference evidence="2" key="1">
    <citation type="submission" date="2023-02" db="EMBL/GenBank/DDBJ databases">
        <title>A novel hydrolase synthesized by Rhodococcus erythropolis HQ is responsible for the detoxification of Zearalenone.</title>
        <authorList>
            <person name="Hu J."/>
            <person name="Xu J."/>
        </authorList>
    </citation>
    <scope>NUCLEOTIDE SEQUENCE</scope>
    <source>
        <strain evidence="2">HQ</strain>
    </source>
</reference>
<keyword evidence="1" id="KW-0732">Signal</keyword>
<dbReference type="InterPro" id="IPR051200">
    <property type="entry name" value="Host-pathogen_enzymatic-act"/>
</dbReference>
<dbReference type="SUPFAM" id="SSF51004">
    <property type="entry name" value="C-terminal (heme d1) domain of cytochrome cd1-nitrite reductase"/>
    <property type="match status" value="1"/>
</dbReference>
<feature type="signal peptide" evidence="1">
    <location>
        <begin position="1"/>
        <end position="33"/>
    </location>
</feature>
<evidence type="ECO:0008006" key="4">
    <source>
        <dbReference type="Google" id="ProtNLM"/>
    </source>
</evidence>
<proteinExistence type="predicted"/>
<dbReference type="InterPro" id="IPR011048">
    <property type="entry name" value="Haem_d1_sf"/>
</dbReference>
<dbReference type="Gene3D" id="2.130.10.10">
    <property type="entry name" value="YVTN repeat-like/Quinoprotein amine dehydrogenase"/>
    <property type="match status" value="2"/>
</dbReference>
<dbReference type="PROSITE" id="PS51318">
    <property type="entry name" value="TAT"/>
    <property type="match status" value="1"/>
</dbReference>
<dbReference type="EMBL" id="JARDXE010000031">
    <property type="protein sequence ID" value="MDE8649675.1"/>
    <property type="molecule type" value="Genomic_DNA"/>
</dbReference>
<dbReference type="PANTHER" id="PTHR47197">
    <property type="entry name" value="PROTEIN NIRF"/>
    <property type="match status" value="1"/>
</dbReference>
<protein>
    <recommendedName>
        <fullName evidence="4">YncE family protein</fullName>
    </recommendedName>
</protein>
<evidence type="ECO:0000313" key="2">
    <source>
        <dbReference type="EMBL" id="MDE8649675.1"/>
    </source>
</evidence>
<dbReference type="RefSeq" id="WP_275232967.1">
    <property type="nucleotide sequence ID" value="NZ_JARDXE010000031.1"/>
</dbReference>
<name>A0AAW6LWC0_RHOSG</name>
<accession>A0AAW6LWC0</accession>
<feature type="chain" id="PRO_5043992230" description="YncE family protein" evidence="1">
    <location>
        <begin position="34"/>
        <end position="377"/>
    </location>
</feature>
<gene>
    <name evidence="2" type="ORF">PXH69_32390</name>
</gene>
<comment type="caution">
    <text evidence="2">The sequence shown here is derived from an EMBL/GenBank/DDBJ whole genome shotgun (WGS) entry which is preliminary data.</text>
</comment>
<evidence type="ECO:0000313" key="3">
    <source>
        <dbReference type="Proteomes" id="UP001217325"/>
    </source>
</evidence>
<dbReference type="Proteomes" id="UP001217325">
    <property type="component" value="Unassembled WGS sequence"/>
</dbReference>
<dbReference type="AlphaFoldDB" id="A0AAW6LWC0"/>
<evidence type="ECO:0000256" key="1">
    <source>
        <dbReference type="SAM" id="SignalP"/>
    </source>
</evidence>